<feature type="transmembrane region" description="Helical" evidence="10">
    <location>
        <begin position="227"/>
        <end position="249"/>
    </location>
</feature>
<dbReference type="EMBL" id="FUFT01000005">
    <property type="protein sequence ID" value="SJL84332.1"/>
    <property type="molecule type" value="Genomic_DNA"/>
</dbReference>
<evidence type="ECO:0000256" key="6">
    <source>
        <dbReference type="ARBA" id="ARBA00022801"/>
    </source>
</evidence>
<evidence type="ECO:0000256" key="1">
    <source>
        <dbReference type="ARBA" id="ARBA00004651"/>
    </source>
</evidence>
<dbReference type="SMART" id="SM00052">
    <property type="entry name" value="EAL"/>
    <property type="match status" value="1"/>
</dbReference>
<keyword evidence="3" id="KW-1003">Cell membrane</keyword>
<evidence type="ECO:0000256" key="5">
    <source>
        <dbReference type="ARBA" id="ARBA00022692"/>
    </source>
</evidence>
<evidence type="ECO:0000256" key="10">
    <source>
        <dbReference type="SAM" id="Phobius"/>
    </source>
</evidence>
<evidence type="ECO:0000256" key="7">
    <source>
        <dbReference type="ARBA" id="ARBA00022989"/>
    </source>
</evidence>
<comment type="catalytic activity">
    <reaction evidence="9">
        <text>3',3'-c-di-GMP + H2O = 5'-phosphoguanylyl(3'-&gt;5')guanosine + H(+)</text>
        <dbReference type="Rhea" id="RHEA:24902"/>
        <dbReference type="ChEBI" id="CHEBI:15377"/>
        <dbReference type="ChEBI" id="CHEBI:15378"/>
        <dbReference type="ChEBI" id="CHEBI:58754"/>
        <dbReference type="ChEBI" id="CHEBI:58805"/>
        <dbReference type="EC" id="3.1.4.52"/>
    </reaction>
</comment>
<evidence type="ECO:0000256" key="3">
    <source>
        <dbReference type="ARBA" id="ARBA00022475"/>
    </source>
</evidence>
<dbReference type="OrthoDB" id="675397at2"/>
<evidence type="ECO:0000313" key="13">
    <source>
        <dbReference type="Proteomes" id="UP000189475"/>
    </source>
</evidence>
<evidence type="ECO:0000256" key="4">
    <source>
        <dbReference type="ARBA" id="ARBA00022636"/>
    </source>
</evidence>
<dbReference type="GO" id="GO:0071111">
    <property type="term" value="F:cyclic-guanylate-specific phosphodiesterase activity"/>
    <property type="evidence" value="ECO:0007669"/>
    <property type="project" value="UniProtKB-EC"/>
</dbReference>
<dbReference type="Proteomes" id="UP000189475">
    <property type="component" value="Unassembled WGS sequence"/>
</dbReference>
<dbReference type="STRING" id="1918946.VPAL9027_02314"/>
<evidence type="ECO:0000256" key="8">
    <source>
        <dbReference type="ARBA" id="ARBA00023136"/>
    </source>
</evidence>
<dbReference type="PANTHER" id="PTHR33121">
    <property type="entry name" value="CYCLIC DI-GMP PHOSPHODIESTERASE PDEF"/>
    <property type="match status" value="1"/>
</dbReference>
<dbReference type="Pfam" id="PF12792">
    <property type="entry name" value="CSS-motif"/>
    <property type="match status" value="1"/>
</dbReference>
<keyword evidence="13" id="KW-1185">Reference proteome</keyword>
<dbReference type="InterPro" id="IPR024744">
    <property type="entry name" value="CSS-motif_dom"/>
</dbReference>
<dbReference type="SUPFAM" id="SSF141868">
    <property type="entry name" value="EAL domain-like"/>
    <property type="match status" value="1"/>
</dbReference>
<keyword evidence="8 10" id="KW-0472">Membrane</keyword>
<keyword evidence="4" id="KW-0973">c-di-GMP</keyword>
<reference evidence="12 13" key="1">
    <citation type="submission" date="2017-02" db="EMBL/GenBank/DDBJ databases">
        <authorList>
            <person name="Peterson S.W."/>
        </authorList>
    </citation>
    <scope>NUCLEOTIDE SEQUENCE [LARGE SCALE GENOMIC DNA]</scope>
    <source>
        <strain evidence="12 13">CECT 9027</strain>
    </source>
</reference>
<evidence type="ECO:0000313" key="12">
    <source>
        <dbReference type="EMBL" id="SJL84332.1"/>
    </source>
</evidence>
<evidence type="ECO:0000259" key="11">
    <source>
        <dbReference type="PROSITE" id="PS50883"/>
    </source>
</evidence>
<dbReference type="AlphaFoldDB" id="A0A1R4B5Y3"/>
<evidence type="ECO:0000256" key="9">
    <source>
        <dbReference type="ARBA" id="ARBA00034290"/>
    </source>
</evidence>
<comment type="subcellular location">
    <subcellularLocation>
        <location evidence="1">Cell membrane</location>
        <topology evidence="1">Multi-pass membrane protein</topology>
    </subcellularLocation>
</comment>
<dbReference type="GO" id="GO:0005886">
    <property type="term" value="C:plasma membrane"/>
    <property type="evidence" value="ECO:0007669"/>
    <property type="project" value="UniProtKB-SubCell"/>
</dbReference>
<dbReference type="InterPro" id="IPR001633">
    <property type="entry name" value="EAL_dom"/>
</dbReference>
<keyword evidence="7 10" id="KW-1133">Transmembrane helix</keyword>
<dbReference type="RefSeq" id="WP_077314702.1">
    <property type="nucleotide sequence ID" value="NZ_AP024888.1"/>
</dbReference>
<dbReference type="PROSITE" id="PS50883">
    <property type="entry name" value="EAL"/>
    <property type="match status" value="1"/>
</dbReference>
<keyword evidence="5 10" id="KW-0812">Transmembrane</keyword>
<accession>A0A1R4B5Y3</accession>
<organism evidence="12 13">
    <name type="scientific">Vibrio palustris</name>
    <dbReference type="NCBI Taxonomy" id="1918946"/>
    <lineage>
        <taxon>Bacteria</taxon>
        <taxon>Pseudomonadati</taxon>
        <taxon>Pseudomonadota</taxon>
        <taxon>Gammaproteobacteria</taxon>
        <taxon>Vibrionales</taxon>
        <taxon>Vibrionaceae</taxon>
        <taxon>Vibrio</taxon>
    </lineage>
</organism>
<dbReference type="CDD" id="cd01948">
    <property type="entry name" value="EAL"/>
    <property type="match status" value="1"/>
</dbReference>
<gene>
    <name evidence="12" type="primary">yahA</name>
    <name evidence="12" type="ORF">VPAL9027_02314</name>
</gene>
<dbReference type="InterPro" id="IPR050706">
    <property type="entry name" value="Cyclic-di-GMP_PDE-like"/>
</dbReference>
<feature type="transmembrane region" description="Helical" evidence="10">
    <location>
        <begin position="12"/>
        <end position="32"/>
    </location>
</feature>
<dbReference type="Pfam" id="PF00563">
    <property type="entry name" value="EAL"/>
    <property type="match status" value="1"/>
</dbReference>
<dbReference type="EC" id="3.1.4.52" evidence="2"/>
<protein>
    <recommendedName>
        <fullName evidence="2">cyclic-guanylate-specific phosphodiesterase</fullName>
        <ecNumber evidence="2">3.1.4.52</ecNumber>
    </recommendedName>
</protein>
<feature type="domain" description="EAL" evidence="11">
    <location>
        <begin position="252"/>
        <end position="501"/>
    </location>
</feature>
<keyword evidence="6 12" id="KW-0378">Hydrolase</keyword>
<dbReference type="PANTHER" id="PTHR33121:SF80">
    <property type="entry name" value="CYCLIC DI-GMP PHOSPHODIESTERASE PDEL"/>
    <property type="match status" value="1"/>
</dbReference>
<evidence type="ECO:0000256" key="2">
    <source>
        <dbReference type="ARBA" id="ARBA00012282"/>
    </source>
</evidence>
<dbReference type="Gene3D" id="3.20.20.450">
    <property type="entry name" value="EAL domain"/>
    <property type="match status" value="1"/>
</dbReference>
<sequence length="501" mass="57700">MGRALNTQYKIIIGVISFILSINAVGGLLLVARSHYMLNQYAASHSRAISLDVNLLFENILTDYYIKLDNYRVTCRDFLPRAQQFVLSNPYIRSVSLTNQESIYCSTISQNKKIPYTPNHVGQRVSIEYINSSPLVKNSDVFLLSLKTWKDSVKFGINSLIIQDLLHTEMNYYTPTFVLGEYQVSLSGIKKVGDLNPDGYYISNNQYLKVYYTISSNNYNNYFLIHYSYYFIFLLILSFVLGLMIYGYLMRIDWIVIGLKGGLKRDEFVPFLQPIFHQDGRLAGSEVLVRWKHHKKGLIPPNEFIYSAEKSGQINAIFNRLVHKLVPPLCLCQRQLPEDFHIAFNVCAPQLIDPSLLRDCSFVQARLKHCKLVIELTERVQIPDDERFFDEIDRLKAMGIKVALDDFGIGHSSLSYLKSIQFDVLKIDKSFIDMIDENYSNAHIVANVLDLAQRIGVPTVAEGIESDFQAQYLKEHNVEFFQGYYFGQPMPVDEFISQYCR</sequence>
<dbReference type="InterPro" id="IPR035919">
    <property type="entry name" value="EAL_sf"/>
</dbReference>
<proteinExistence type="predicted"/>
<name>A0A1R4B5Y3_9VIBR</name>